<dbReference type="PANTHER" id="PTHR43162:SF1">
    <property type="entry name" value="PRESTALK A DIFFERENTIATION PROTEIN A"/>
    <property type="match status" value="1"/>
</dbReference>
<dbReference type="Pfam" id="PF05368">
    <property type="entry name" value="NmrA"/>
    <property type="match status" value="1"/>
</dbReference>
<dbReference type="EMBL" id="FZNW01000021">
    <property type="protein sequence ID" value="SNR82510.1"/>
    <property type="molecule type" value="Genomic_DNA"/>
</dbReference>
<feature type="domain" description="NmrA-like" evidence="1">
    <location>
        <begin position="11"/>
        <end position="259"/>
    </location>
</feature>
<dbReference type="SUPFAM" id="SSF51735">
    <property type="entry name" value="NAD(P)-binding Rossmann-fold domains"/>
    <property type="match status" value="1"/>
</dbReference>
<reference evidence="2 3" key="1">
    <citation type="submission" date="2017-06" db="EMBL/GenBank/DDBJ databases">
        <authorList>
            <person name="Kim H.J."/>
            <person name="Triplett B.A."/>
        </authorList>
    </citation>
    <scope>NUCLEOTIDE SEQUENCE [LARGE SCALE GENOMIC DNA]</scope>
    <source>
        <strain evidence="2 3">DSM 45207</strain>
    </source>
</reference>
<dbReference type="InterPro" id="IPR051604">
    <property type="entry name" value="Ergot_Alk_Oxidoreductase"/>
</dbReference>
<evidence type="ECO:0000313" key="2">
    <source>
        <dbReference type="EMBL" id="SNR82510.1"/>
    </source>
</evidence>
<sequence length="325" mass="35867">MSANARPAPHRVLVFGASGHVGAFAADAIAGSNRNVALRVATSSVDKAGELKARYPSAEIVQADYMDLQSLVAAFDGVDAAFLITPDFRIDEQRAMINVCAAAHAAGTQPHLVKLTGVTIGINNANELRPSLREYPGPALQYQQARAVLNASGLPVSFLNSFAYFMDDLLTVWLLPLLNRRVLSAPFDRSTTFVDTRDLGEAAARLLLEPHDREHDGYMHHVTGTERIRFSEVATMLTEVLGVEITYEDDPQAFKDDVEEVVNMHFGPGATDYFVEFCLNEQKEEPLFIVTDVLQHLLGREPRTLRDWIEEHKSAFFPESTALPS</sequence>
<evidence type="ECO:0000313" key="3">
    <source>
        <dbReference type="Proteomes" id="UP000198348"/>
    </source>
</evidence>
<dbReference type="AlphaFoldDB" id="A0A238ZGY6"/>
<evidence type="ECO:0000259" key="1">
    <source>
        <dbReference type="Pfam" id="PF05368"/>
    </source>
</evidence>
<dbReference type="Gene3D" id="3.90.25.10">
    <property type="entry name" value="UDP-galactose 4-epimerase, domain 1"/>
    <property type="match status" value="1"/>
</dbReference>
<keyword evidence="3" id="KW-1185">Reference proteome</keyword>
<dbReference type="PANTHER" id="PTHR43162">
    <property type="match status" value="1"/>
</dbReference>
<proteinExistence type="predicted"/>
<dbReference type="Proteomes" id="UP000198348">
    <property type="component" value="Unassembled WGS sequence"/>
</dbReference>
<dbReference type="Gene3D" id="3.40.50.720">
    <property type="entry name" value="NAD(P)-binding Rossmann-like Domain"/>
    <property type="match status" value="1"/>
</dbReference>
<name>A0A238ZGY6_9PSEU</name>
<dbReference type="InterPro" id="IPR008030">
    <property type="entry name" value="NmrA-like"/>
</dbReference>
<protein>
    <submittedName>
        <fullName evidence="2">Uncharacterized conserved protein YbjT, contains NAD(P)-binding and DUF2867 domains</fullName>
    </submittedName>
</protein>
<accession>A0A238ZGY6</accession>
<gene>
    <name evidence="2" type="ORF">SAMN06265360_12158</name>
</gene>
<dbReference type="InterPro" id="IPR036291">
    <property type="entry name" value="NAD(P)-bd_dom_sf"/>
</dbReference>
<organism evidence="2 3">
    <name type="scientific">Haloechinothrix alba</name>
    <dbReference type="NCBI Taxonomy" id="664784"/>
    <lineage>
        <taxon>Bacteria</taxon>
        <taxon>Bacillati</taxon>
        <taxon>Actinomycetota</taxon>
        <taxon>Actinomycetes</taxon>
        <taxon>Pseudonocardiales</taxon>
        <taxon>Pseudonocardiaceae</taxon>
        <taxon>Haloechinothrix</taxon>
    </lineage>
</organism>